<sequence length="723" mass="78537">MKRKDGKLYRLLQVFLALIIIAGLLPVTPSAKAAGVNYYVSPTGCDTCSGYGTSSTTPFKTIQKAADLTNPGDTVYVMNGTYSETVEGQANFVVKRSGSASGGYITYKAYPGHRPKLKVAGVWNHILVTASYIKLEGFEIEGPSESITYDQAYARYTYYRNAKTSNNWSGFDWNYLGQTQTGGIFVRPDNGVTNPPNPHHIEIRSNLIYNCAGGGIGTEKADYVTIEDNIVHHTAKWSVYANSGISVFHPQSYDTNTGYKIFIRRNISHHNEELIPWGETGDYSDGNGIIIDDTKNEQISGTPYNGKILVENNIAYRNGGSGIHAIQSRNIDFVNNSTYKNSQSPHLNYGEMFTLLSDSINFRNNILYANGENVNTQYNDSGISYDHNIFYNGTILVPGSNNITADPKYVNPEQGDFRLLSGSPAKDSGTNSLASTQDIYLTSRPQGSGIDRGAVEVTGVIPNDLIPGKVEAESYSSMSGVIKETVSDTGGGQNAGSIDSNDWMDYTVHVQQPGTYKVEYRIANNNAFSAQLQLKSGGTTLGTLSVPVTNNWQNWQTIQHNVTLSAGTQIIRLHAGTGGFNLNWLTFTKVSGAEIAKTGWSASASAAASYGPASNAIDNDAASKYVNGKSMADGDWFRVDMGSSKTVGRIRFSVDNGNYPRGLEIYVSDSTGSLGEPVHAIRTNGNAVVDASFYAKSGRYVTVKLTASNASWWEIQDLKAYQP</sequence>
<dbReference type="SMART" id="SM00606">
    <property type="entry name" value="CBD_IV"/>
    <property type="match status" value="1"/>
</dbReference>
<organism evidence="5 6">
    <name type="scientific">Paenibacillus gansuensis</name>
    <dbReference type="NCBI Taxonomy" id="306542"/>
    <lineage>
        <taxon>Bacteria</taxon>
        <taxon>Bacillati</taxon>
        <taxon>Bacillota</taxon>
        <taxon>Bacilli</taxon>
        <taxon>Bacillales</taxon>
        <taxon>Paenibacillaceae</taxon>
        <taxon>Paenibacillus</taxon>
    </lineage>
</organism>
<dbReference type="Pfam" id="PF00754">
    <property type="entry name" value="F5_F8_type_C"/>
    <property type="match status" value="1"/>
</dbReference>
<dbReference type="InterPro" id="IPR005084">
    <property type="entry name" value="CBM6"/>
</dbReference>
<keyword evidence="6" id="KW-1185">Reference proteome</keyword>
<name>A0ABW5PA08_9BACL</name>
<dbReference type="InterPro" id="IPR059226">
    <property type="entry name" value="Choice_anch_Q_dom"/>
</dbReference>
<protein>
    <submittedName>
        <fullName evidence="5">Carbohydrate-binding protein</fullName>
    </submittedName>
</protein>
<dbReference type="Pfam" id="PF03422">
    <property type="entry name" value="CBM_6"/>
    <property type="match status" value="1"/>
</dbReference>
<dbReference type="InterPro" id="IPR000421">
    <property type="entry name" value="FA58C"/>
</dbReference>
<dbReference type="RefSeq" id="WP_377599817.1">
    <property type="nucleotide sequence ID" value="NZ_JBHUME010000002.1"/>
</dbReference>
<dbReference type="EMBL" id="JBHUME010000002">
    <property type="protein sequence ID" value="MFD2611314.1"/>
    <property type="molecule type" value="Genomic_DNA"/>
</dbReference>
<dbReference type="PANTHER" id="PTHR40088">
    <property type="entry name" value="PECTATE LYASE (EUROFUNG)"/>
    <property type="match status" value="1"/>
</dbReference>
<gene>
    <name evidence="5" type="ORF">ACFSUF_02635</name>
</gene>
<keyword evidence="3" id="KW-0732">Signal</keyword>
<evidence type="ECO:0000256" key="2">
    <source>
        <dbReference type="ARBA" id="ARBA00022525"/>
    </source>
</evidence>
<evidence type="ECO:0000259" key="4">
    <source>
        <dbReference type="PROSITE" id="PS51175"/>
    </source>
</evidence>
<dbReference type="InterPro" id="IPR006626">
    <property type="entry name" value="PbH1"/>
</dbReference>
<dbReference type="NCBIfam" id="NF041518">
    <property type="entry name" value="choice_anch_Q"/>
    <property type="match status" value="1"/>
</dbReference>
<dbReference type="PANTHER" id="PTHR40088:SF2">
    <property type="entry name" value="SECRETED SUGAR HYDROLASE"/>
    <property type="match status" value="1"/>
</dbReference>
<dbReference type="CDD" id="cd04080">
    <property type="entry name" value="CBM6_cellulase-like"/>
    <property type="match status" value="1"/>
</dbReference>
<dbReference type="InterPro" id="IPR006584">
    <property type="entry name" value="Cellulose-bd_IV"/>
</dbReference>
<dbReference type="InterPro" id="IPR012334">
    <property type="entry name" value="Pectin_lyas_fold"/>
</dbReference>
<proteinExistence type="predicted"/>
<dbReference type="SUPFAM" id="SSF49785">
    <property type="entry name" value="Galactose-binding domain-like"/>
    <property type="match status" value="2"/>
</dbReference>
<reference evidence="6" key="1">
    <citation type="journal article" date="2019" name="Int. J. Syst. Evol. Microbiol.">
        <title>The Global Catalogue of Microorganisms (GCM) 10K type strain sequencing project: providing services to taxonomists for standard genome sequencing and annotation.</title>
        <authorList>
            <consortium name="The Broad Institute Genomics Platform"/>
            <consortium name="The Broad Institute Genome Sequencing Center for Infectious Disease"/>
            <person name="Wu L."/>
            <person name="Ma J."/>
        </authorList>
    </citation>
    <scope>NUCLEOTIDE SEQUENCE [LARGE SCALE GENOMIC DNA]</scope>
    <source>
        <strain evidence="6">KCTC 3950</strain>
    </source>
</reference>
<dbReference type="InterPro" id="IPR052052">
    <property type="entry name" value="Polysaccharide_Lyase_9"/>
</dbReference>
<dbReference type="PROSITE" id="PS51175">
    <property type="entry name" value="CBM6"/>
    <property type="match status" value="1"/>
</dbReference>
<comment type="caution">
    <text evidence="5">The sequence shown here is derived from an EMBL/GenBank/DDBJ whole genome shotgun (WGS) entry which is preliminary data.</text>
</comment>
<feature type="domain" description="CBM6" evidence="4">
    <location>
        <begin position="468"/>
        <end position="588"/>
    </location>
</feature>
<evidence type="ECO:0000256" key="1">
    <source>
        <dbReference type="ARBA" id="ARBA00004613"/>
    </source>
</evidence>
<evidence type="ECO:0000313" key="5">
    <source>
        <dbReference type="EMBL" id="MFD2611314.1"/>
    </source>
</evidence>
<evidence type="ECO:0000256" key="3">
    <source>
        <dbReference type="ARBA" id="ARBA00022729"/>
    </source>
</evidence>
<accession>A0ABW5PA08</accession>
<dbReference type="Gene3D" id="2.60.120.260">
    <property type="entry name" value="Galactose-binding domain-like"/>
    <property type="match status" value="2"/>
</dbReference>
<dbReference type="Gene3D" id="2.160.20.10">
    <property type="entry name" value="Single-stranded right-handed beta-helix, Pectin lyase-like"/>
    <property type="match status" value="1"/>
</dbReference>
<dbReference type="SUPFAM" id="SSF51126">
    <property type="entry name" value="Pectin lyase-like"/>
    <property type="match status" value="1"/>
</dbReference>
<dbReference type="SMART" id="SM00710">
    <property type="entry name" value="PbH1"/>
    <property type="match status" value="6"/>
</dbReference>
<dbReference type="InterPro" id="IPR008979">
    <property type="entry name" value="Galactose-bd-like_sf"/>
</dbReference>
<dbReference type="Proteomes" id="UP001597541">
    <property type="component" value="Unassembled WGS sequence"/>
</dbReference>
<comment type="subcellular location">
    <subcellularLocation>
        <location evidence="1">Secreted</location>
    </subcellularLocation>
</comment>
<dbReference type="InterPro" id="IPR011050">
    <property type="entry name" value="Pectin_lyase_fold/virulence"/>
</dbReference>
<evidence type="ECO:0000313" key="6">
    <source>
        <dbReference type="Proteomes" id="UP001597541"/>
    </source>
</evidence>
<keyword evidence="2" id="KW-0964">Secreted</keyword>